<evidence type="ECO:0000313" key="1">
    <source>
        <dbReference type="EMBL" id="EGM51780.1"/>
    </source>
</evidence>
<name>F7QSG4_9LACO</name>
<dbReference type="AlphaFoldDB" id="F7QSG4"/>
<sequence>MIVGYLIACLITNGVNLKDFNMLKTFIKKHGSSLND</sequence>
<protein>
    <submittedName>
        <fullName evidence="1">Uncharacterized protein</fullName>
    </submittedName>
</protein>
<reference evidence="1 2" key="1">
    <citation type="journal article" date="2011" name="J. Bacteriol.">
        <title>Genome Sequence of Lactobacillus salivarius GJ-24, a Probiotic Strain Isolated from Healthy Adult Intestine.</title>
        <authorList>
            <person name="Cho Y.J."/>
            <person name="Choi J.K."/>
            <person name="Kim J.H."/>
            <person name="Lim Y.S."/>
            <person name="Ham J.S."/>
            <person name="Kang D.K."/>
            <person name="Chun J."/>
            <person name="Paik H.D."/>
            <person name="Kim G.B."/>
        </authorList>
    </citation>
    <scope>NUCLEOTIDE SEQUENCE [LARGE SCALE GENOMIC DNA]</scope>
    <source>
        <strain evidence="1 2">GJ-24</strain>
    </source>
</reference>
<organism evidence="1 2">
    <name type="scientific">Ligilactobacillus salivarius GJ-24</name>
    <dbReference type="NCBI Taxonomy" id="1041521"/>
    <lineage>
        <taxon>Bacteria</taxon>
        <taxon>Bacillati</taxon>
        <taxon>Bacillota</taxon>
        <taxon>Bacilli</taxon>
        <taxon>Lactobacillales</taxon>
        <taxon>Lactobacillaceae</taxon>
        <taxon>Ligilactobacillus</taxon>
    </lineage>
</organism>
<accession>F7QSG4</accession>
<comment type="caution">
    <text evidence="1">The sequence shown here is derived from an EMBL/GenBank/DDBJ whole genome shotgun (WGS) entry which is preliminary data.</text>
</comment>
<evidence type="ECO:0000313" key="2">
    <source>
        <dbReference type="Proteomes" id="UP000003074"/>
    </source>
</evidence>
<dbReference type="EMBL" id="AFOI01000002">
    <property type="protein sequence ID" value="EGM51780.1"/>
    <property type="molecule type" value="Genomic_DNA"/>
</dbReference>
<gene>
    <name evidence="1" type="ORF">LSGJ_00199</name>
</gene>
<dbReference type="Proteomes" id="UP000003074">
    <property type="component" value="Unassembled WGS sequence"/>
</dbReference>
<proteinExistence type="predicted"/>